<proteinExistence type="predicted"/>
<accession>A0A097IED3</accession>
<sequence length="412" mass="44763">MRLRTATVLTVAGMMLSATVTATAQSSATGLQGVDTHLPGNPVVVPAAVAHEDAPTPSPFTPDQIARVYASDLPAKGPFYFDAINSYDGVRQHHPEVMARNLDLTVEINNAAADDPVLVERALADDHDDLMLTMSDAWGETLGQHFRDAVAENRLPKTTQLLSGALGRGGWLASTTFPEKYFYGEDRPFVVDPARIQRFHRDGAEDEYSTSPSFPSGHTNQATWKSTMMAAMLPELGTQMLARGSEVGYNRVVLGVHYPLDVIGGRQTGTAAAIDRMSDPEFVALLNEASAELRAELEWRCGAPLADCIAEDSGYLSTRDAVDVYTERMTYGFDQIGPAGQPMDVPSYSEVLLQTRFPELTWEQRKAIMHLSAIDSGYPLDEGTHSYNRLNLAAAWAATPQVNADGGVSLMR</sequence>
<dbReference type="AlphaFoldDB" id="A0A097IED3"/>
<evidence type="ECO:0000313" key="3">
    <source>
        <dbReference type="EMBL" id="AIT60492.1"/>
    </source>
</evidence>
<dbReference type="InterPro" id="IPR001011">
    <property type="entry name" value="Acid_Pase_classA_bac"/>
</dbReference>
<keyword evidence="1" id="KW-0732">Signal</keyword>
<evidence type="ECO:0000259" key="2">
    <source>
        <dbReference type="SMART" id="SM00014"/>
    </source>
</evidence>
<dbReference type="GO" id="GO:0003993">
    <property type="term" value="F:acid phosphatase activity"/>
    <property type="evidence" value="ECO:0007669"/>
    <property type="project" value="InterPro"/>
</dbReference>
<dbReference type="CDD" id="cd03397">
    <property type="entry name" value="PAP2_acid_phosphatase"/>
    <property type="match status" value="1"/>
</dbReference>
<dbReference type="SUPFAM" id="SSF48317">
    <property type="entry name" value="Acid phosphatase/Vanadium-dependent haloperoxidase"/>
    <property type="match status" value="1"/>
</dbReference>
<dbReference type="InterPro" id="IPR000326">
    <property type="entry name" value="PAP2/HPO"/>
</dbReference>
<dbReference type="Pfam" id="PF01569">
    <property type="entry name" value="PAP2"/>
    <property type="match status" value="1"/>
</dbReference>
<reference evidence="3 4" key="1">
    <citation type="submission" date="2013-09" db="EMBL/GenBank/DDBJ databases">
        <title>Complete genome sequence of Corynebacterium doosanense CAU 212(T) (=DSM 45436(T)), isolated from activated sludge.</title>
        <authorList>
            <person name="Schaffert L."/>
            <person name="Albersmeier A."/>
            <person name="Kalinowski J."/>
            <person name="Ruckert C."/>
        </authorList>
    </citation>
    <scope>NUCLEOTIDE SEQUENCE [LARGE SCALE GENOMIC DNA]</scope>
    <source>
        <strain evidence="3 4">CAU 212</strain>
    </source>
</reference>
<dbReference type="eggNOG" id="COG0671">
    <property type="taxonomic scope" value="Bacteria"/>
</dbReference>
<feature type="signal peptide" evidence="1">
    <location>
        <begin position="1"/>
        <end position="24"/>
    </location>
</feature>
<keyword evidence="4" id="KW-1185">Reference proteome</keyword>
<dbReference type="InterPro" id="IPR036938">
    <property type="entry name" value="PAP2/HPO_sf"/>
</dbReference>
<evidence type="ECO:0000313" key="4">
    <source>
        <dbReference type="Proteomes" id="UP000029914"/>
    </source>
</evidence>
<evidence type="ECO:0000256" key="1">
    <source>
        <dbReference type="SAM" id="SignalP"/>
    </source>
</evidence>
<gene>
    <name evidence="3" type="ORF">CDOO_03930</name>
</gene>
<dbReference type="GO" id="GO:0030288">
    <property type="term" value="C:outer membrane-bounded periplasmic space"/>
    <property type="evidence" value="ECO:0007669"/>
    <property type="project" value="InterPro"/>
</dbReference>
<organism evidence="3 4">
    <name type="scientific">Corynebacterium doosanense CAU 212 = DSM 45436</name>
    <dbReference type="NCBI Taxonomy" id="558173"/>
    <lineage>
        <taxon>Bacteria</taxon>
        <taxon>Bacillati</taxon>
        <taxon>Actinomycetota</taxon>
        <taxon>Actinomycetes</taxon>
        <taxon>Mycobacteriales</taxon>
        <taxon>Corynebacteriaceae</taxon>
        <taxon>Corynebacterium</taxon>
    </lineage>
</organism>
<dbReference type="PRINTS" id="PR00483">
    <property type="entry name" value="BACPHPHTASE"/>
</dbReference>
<protein>
    <submittedName>
        <fullName evidence="3">Acid phosphatase</fullName>
    </submittedName>
</protein>
<dbReference type="STRING" id="558173.CDOO_03930"/>
<dbReference type="HOGENOM" id="CLU_016419_0_0_11"/>
<feature type="chain" id="PRO_5001931002" evidence="1">
    <location>
        <begin position="25"/>
        <end position="412"/>
    </location>
</feature>
<name>A0A097IED3_9CORY</name>
<dbReference type="SMART" id="SM00014">
    <property type="entry name" value="acidPPc"/>
    <property type="match status" value="1"/>
</dbReference>
<dbReference type="KEGG" id="cdo:CDOO_03930"/>
<dbReference type="EMBL" id="CP006764">
    <property type="protein sequence ID" value="AIT60492.1"/>
    <property type="molecule type" value="Genomic_DNA"/>
</dbReference>
<dbReference type="Proteomes" id="UP000029914">
    <property type="component" value="Chromosome"/>
</dbReference>
<feature type="domain" description="Phosphatidic acid phosphatase type 2/haloperoxidase" evidence="2">
    <location>
        <begin position="160"/>
        <end position="277"/>
    </location>
</feature>
<dbReference type="Gene3D" id="1.20.144.10">
    <property type="entry name" value="Phosphatidic acid phosphatase type 2/haloperoxidase"/>
    <property type="match status" value="1"/>
</dbReference>